<dbReference type="InterPro" id="IPR001633">
    <property type="entry name" value="EAL_dom"/>
</dbReference>
<dbReference type="RefSeq" id="WP_117329995.1">
    <property type="nucleotide sequence ID" value="NZ_QUWK01000005.1"/>
</dbReference>
<name>A0A372MHC0_9SPIR</name>
<evidence type="ECO:0000313" key="5">
    <source>
        <dbReference type="Proteomes" id="UP000264002"/>
    </source>
</evidence>
<proteinExistence type="predicted"/>
<organism evidence="4 5">
    <name type="scientific">Sphaerochaeta halotolerans</name>
    <dbReference type="NCBI Taxonomy" id="2293840"/>
    <lineage>
        <taxon>Bacteria</taxon>
        <taxon>Pseudomonadati</taxon>
        <taxon>Spirochaetota</taxon>
        <taxon>Spirochaetia</taxon>
        <taxon>Spirochaetales</taxon>
        <taxon>Sphaerochaetaceae</taxon>
        <taxon>Sphaerochaeta</taxon>
    </lineage>
</organism>
<keyword evidence="1" id="KW-0812">Transmembrane</keyword>
<keyword evidence="1" id="KW-1133">Transmembrane helix</keyword>
<dbReference type="SMART" id="SM00052">
    <property type="entry name" value="EAL"/>
    <property type="match status" value="1"/>
</dbReference>
<dbReference type="InterPro" id="IPR050706">
    <property type="entry name" value="Cyclic-di-GMP_PDE-like"/>
</dbReference>
<feature type="domain" description="EAL" evidence="2">
    <location>
        <begin position="424"/>
        <end position="678"/>
    </location>
</feature>
<keyword evidence="5" id="KW-1185">Reference proteome</keyword>
<keyword evidence="1" id="KW-0472">Membrane</keyword>
<evidence type="ECO:0000313" key="4">
    <source>
        <dbReference type="EMBL" id="RFU95187.1"/>
    </source>
</evidence>
<reference evidence="5" key="1">
    <citation type="submission" date="2018-08" db="EMBL/GenBank/DDBJ databases">
        <authorList>
            <person name="Grouzdev D.S."/>
            <person name="Krutkina M.S."/>
        </authorList>
    </citation>
    <scope>NUCLEOTIDE SEQUENCE [LARGE SCALE GENOMIC DNA]</scope>
    <source>
        <strain evidence="5">4-11</strain>
    </source>
</reference>
<dbReference type="SUPFAM" id="SSF55073">
    <property type="entry name" value="Nucleotide cyclase"/>
    <property type="match status" value="1"/>
</dbReference>
<feature type="transmembrane region" description="Helical" evidence="1">
    <location>
        <begin position="20"/>
        <end position="39"/>
    </location>
</feature>
<dbReference type="Pfam" id="PF00990">
    <property type="entry name" value="GGDEF"/>
    <property type="match status" value="1"/>
</dbReference>
<protein>
    <submittedName>
        <fullName evidence="4">GGDEF domain-containing protein</fullName>
    </submittedName>
</protein>
<gene>
    <name evidence="4" type="ORF">DYP60_06060</name>
</gene>
<dbReference type="Proteomes" id="UP000264002">
    <property type="component" value="Unassembled WGS sequence"/>
</dbReference>
<dbReference type="Gene3D" id="3.20.20.450">
    <property type="entry name" value="EAL domain"/>
    <property type="match status" value="1"/>
</dbReference>
<comment type="caution">
    <text evidence="4">The sequence shown here is derived from an EMBL/GenBank/DDBJ whole genome shotgun (WGS) entry which is preliminary data.</text>
</comment>
<dbReference type="SUPFAM" id="SSF141868">
    <property type="entry name" value="EAL domain-like"/>
    <property type="match status" value="1"/>
</dbReference>
<dbReference type="NCBIfam" id="TIGR00254">
    <property type="entry name" value="GGDEF"/>
    <property type="match status" value="1"/>
</dbReference>
<dbReference type="EMBL" id="QUWK01000005">
    <property type="protein sequence ID" value="RFU95187.1"/>
    <property type="molecule type" value="Genomic_DNA"/>
</dbReference>
<dbReference type="InterPro" id="IPR043128">
    <property type="entry name" value="Rev_trsase/Diguanyl_cyclase"/>
</dbReference>
<dbReference type="CDD" id="cd01948">
    <property type="entry name" value="EAL"/>
    <property type="match status" value="1"/>
</dbReference>
<evidence type="ECO:0000256" key="1">
    <source>
        <dbReference type="SAM" id="Phobius"/>
    </source>
</evidence>
<dbReference type="InterPro" id="IPR029787">
    <property type="entry name" value="Nucleotide_cyclase"/>
</dbReference>
<dbReference type="AlphaFoldDB" id="A0A372MHC0"/>
<accession>A0A372MHC0</accession>
<feature type="domain" description="GGDEF" evidence="3">
    <location>
        <begin position="283"/>
        <end position="415"/>
    </location>
</feature>
<dbReference type="GO" id="GO:0071111">
    <property type="term" value="F:cyclic-guanylate-specific phosphodiesterase activity"/>
    <property type="evidence" value="ECO:0007669"/>
    <property type="project" value="InterPro"/>
</dbReference>
<evidence type="ECO:0000259" key="3">
    <source>
        <dbReference type="PROSITE" id="PS50887"/>
    </source>
</evidence>
<evidence type="ECO:0000259" key="2">
    <source>
        <dbReference type="PROSITE" id="PS50883"/>
    </source>
</evidence>
<dbReference type="InterPro" id="IPR035919">
    <property type="entry name" value="EAL_sf"/>
</dbReference>
<feature type="transmembrane region" description="Helical" evidence="1">
    <location>
        <begin position="223"/>
        <end position="242"/>
    </location>
</feature>
<dbReference type="Pfam" id="PF00563">
    <property type="entry name" value="EAL"/>
    <property type="match status" value="1"/>
</dbReference>
<dbReference type="PANTHER" id="PTHR33121:SF70">
    <property type="entry name" value="SIGNALING PROTEIN YKOW"/>
    <property type="match status" value="1"/>
</dbReference>
<dbReference type="SMART" id="SM00267">
    <property type="entry name" value="GGDEF"/>
    <property type="match status" value="1"/>
</dbReference>
<dbReference type="PANTHER" id="PTHR33121">
    <property type="entry name" value="CYCLIC DI-GMP PHOSPHODIESTERASE PDEF"/>
    <property type="match status" value="1"/>
</dbReference>
<dbReference type="CDD" id="cd01949">
    <property type="entry name" value="GGDEF"/>
    <property type="match status" value="1"/>
</dbReference>
<reference evidence="4 5" key="2">
    <citation type="submission" date="2018-09" db="EMBL/GenBank/DDBJ databases">
        <title>Genome of Sphaerochaeta halotolerans strain 4-11.</title>
        <authorList>
            <person name="Nazina T.N."/>
            <person name="Sokolova D.S."/>
        </authorList>
    </citation>
    <scope>NUCLEOTIDE SEQUENCE [LARGE SCALE GENOMIC DNA]</scope>
    <source>
        <strain evidence="4 5">4-11</strain>
    </source>
</reference>
<sequence>MENKDQPVAGRQDSHRAGQLTGRVILLSLFLIVMLSIFFQQFYRKLEQSLWEEKQGQLQYLADQSAQLVIQQIHEDQRFLQSLVDQIASLDRENAQALLDNAGIHWEETGLYPPIARVGGSLRYSAKVDLIDGTYLTIFHAIPTKVYDALFDGKPLTGYWINPEGTILWQTDGGLDGLDSLATKADESIQLFTSELGNGLGQFVLVAERGLADSVSLAILQSFLSMAVMALVIFFLFLVYLLSMDHRYGRTLWRLAYEDTLTKLPNKNLFEKEAKQRLQHSRDSYAVMILDIRKFKLINNHFGYGFGDSLLLHCAKVIPRYVTRDGLCARFSGDSFIMLVSYREKAALHRRIAIIGEELRRFAFPKASQFQLEILIGISLVDETNLQINSYIDRALFALSALKETKQGWYLFYEEALKDQLLEESELENVFGKALRSGEFFIQIQPKYSFATGRLIGGEALVRWKHPEKGLLTPSQFIPLFEKHNLLIPLDMYVLKLVCKLLKRWEEEGKPLLPISVNQSRAHLLVTDYEESLVSLVDHFNVDHHLMEFELTETLFLHDMTHLASVLTTLRSQGFLVSLDDFGSGYSSLTMLKDVQIDVIKMDQGFFTDLTSNEQGRVVIQHVIAMAKDLGITTIAEGVESEEQARMLASMGCDGVQGYFYSQPLEVSEYEQLLADDTPRCFL</sequence>
<dbReference type="PROSITE" id="PS50883">
    <property type="entry name" value="EAL"/>
    <property type="match status" value="1"/>
</dbReference>
<dbReference type="Gene3D" id="3.30.70.270">
    <property type="match status" value="1"/>
</dbReference>
<dbReference type="PROSITE" id="PS50887">
    <property type="entry name" value="GGDEF"/>
    <property type="match status" value="1"/>
</dbReference>
<dbReference type="InterPro" id="IPR000160">
    <property type="entry name" value="GGDEF_dom"/>
</dbReference>